<dbReference type="Gene3D" id="3.40.1010.10">
    <property type="entry name" value="Cobalt-precorrin-4 Transmethylase, Domain 1"/>
    <property type="match status" value="1"/>
</dbReference>
<sequence length="273" mass="30460">MSTTAEKPGSLVCVGLGMMLGAHIGPRARSQIEQADVVFVAVSDPVVELWLQQMHPDVRSLQPHYAEGKPRHQTYRDMVESMLVEVRAGRTVVGAFYGHPGVFAKAPHDAIAQARREGFAAHMEPGVSAEDCLYADLGIDPGRLGCQHYEASQLMFYRRRIDPSAYLILWQVGIAGDRTYRRFATGPEYRRLLVERLREDYPADHPVTVYEAATLPITQPRMDTVALRDLPDTPLHMHSTLVVPPCEALQRDEIMLARIEALERAEAGATEYA</sequence>
<dbReference type="RefSeq" id="WP_310054617.1">
    <property type="nucleotide sequence ID" value="NZ_JAVDVW010000002.1"/>
</dbReference>
<keyword evidence="2" id="KW-0808">Transferase</keyword>
<protein>
    <submittedName>
        <fullName evidence="2">Uncharacterized protein YabN with tetrapyrrole methylase and pyrophosphatase domain</fullName>
    </submittedName>
</protein>
<feature type="domain" description="Tetrapyrrole methylase" evidence="1">
    <location>
        <begin position="11"/>
        <end position="216"/>
    </location>
</feature>
<comment type="caution">
    <text evidence="2">The sequence shown here is derived from an EMBL/GenBank/DDBJ whole genome shotgun (WGS) entry which is preliminary data.</text>
</comment>
<evidence type="ECO:0000259" key="1">
    <source>
        <dbReference type="Pfam" id="PF00590"/>
    </source>
</evidence>
<gene>
    <name evidence="2" type="ORF">J2X04_002448</name>
</gene>
<dbReference type="InterPro" id="IPR014777">
    <property type="entry name" value="4pyrrole_Mease_sub1"/>
</dbReference>
<reference evidence="2 3" key="1">
    <citation type="submission" date="2023-07" db="EMBL/GenBank/DDBJ databases">
        <title>Sorghum-associated microbial communities from plants grown in Nebraska, USA.</title>
        <authorList>
            <person name="Schachtman D."/>
        </authorList>
    </citation>
    <scope>NUCLEOTIDE SEQUENCE [LARGE SCALE GENOMIC DNA]</scope>
    <source>
        <strain evidence="2 3">BE187</strain>
    </source>
</reference>
<keyword evidence="3" id="KW-1185">Reference proteome</keyword>
<dbReference type="InterPro" id="IPR000878">
    <property type="entry name" value="4pyrrol_Mease"/>
</dbReference>
<dbReference type="Proteomes" id="UP001267878">
    <property type="component" value="Unassembled WGS sequence"/>
</dbReference>
<dbReference type="EMBL" id="JAVDVW010000002">
    <property type="protein sequence ID" value="MDR7100067.1"/>
    <property type="molecule type" value="Genomic_DNA"/>
</dbReference>
<dbReference type="Pfam" id="PF00590">
    <property type="entry name" value="TP_methylase"/>
    <property type="match status" value="1"/>
</dbReference>
<dbReference type="CDD" id="cd19916">
    <property type="entry name" value="OphMA_like"/>
    <property type="match status" value="1"/>
</dbReference>
<dbReference type="InterPro" id="IPR035996">
    <property type="entry name" value="4pyrrol_Methylase_sf"/>
</dbReference>
<keyword evidence="2" id="KW-0489">Methyltransferase</keyword>
<dbReference type="SUPFAM" id="SSF53790">
    <property type="entry name" value="Tetrapyrrole methylase"/>
    <property type="match status" value="1"/>
</dbReference>
<name>A0ABU1VRH9_9GAMM</name>
<organism evidence="2 3">
    <name type="scientific">Agrilutibacter niabensis</name>
    <dbReference type="NCBI Taxonomy" id="380628"/>
    <lineage>
        <taxon>Bacteria</taxon>
        <taxon>Pseudomonadati</taxon>
        <taxon>Pseudomonadota</taxon>
        <taxon>Gammaproteobacteria</taxon>
        <taxon>Lysobacterales</taxon>
        <taxon>Lysobacteraceae</taxon>
        <taxon>Agrilutibacter</taxon>
    </lineage>
</organism>
<dbReference type="GO" id="GO:0032259">
    <property type="term" value="P:methylation"/>
    <property type="evidence" value="ECO:0007669"/>
    <property type="project" value="UniProtKB-KW"/>
</dbReference>
<evidence type="ECO:0000313" key="2">
    <source>
        <dbReference type="EMBL" id="MDR7100067.1"/>
    </source>
</evidence>
<accession>A0ABU1VRH9</accession>
<proteinExistence type="predicted"/>
<evidence type="ECO:0000313" key="3">
    <source>
        <dbReference type="Proteomes" id="UP001267878"/>
    </source>
</evidence>
<dbReference type="GO" id="GO:0008168">
    <property type="term" value="F:methyltransferase activity"/>
    <property type="evidence" value="ECO:0007669"/>
    <property type="project" value="UniProtKB-KW"/>
</dbReference>